<accession>A0A811U8Y4</accession>
<dbReference type="AlphaFoldDB" id="A0A811U8Y4"/>
<feature type="transmembrane region" description="Helical" evidence="1">
    <location>
        <begin position="76"/>
        <end position="95"/>
    </location>
</feature>
<protein>
    <submittedName>
        <fullName evidence="2">(Mediterranean fruit fly) hypothetical protein</fullName>
    </submittedName>
</protein>
<gene>
    <name evidence="2" type="ORF">CCAP1982_LOCUS4028</name>
</gene>
<sequence>MTNDPDLDDCAFLSGGESSGRQTRQGVAVCSQRRALLVAGIVLGSLLLTALIIAYAGPQTGRLITFMYEHIVVNNASYICGYVYMHFNLHTLMSIQ</sequence>
<keyword evidence="3" id="KW-1185">Reference proteome</keyword>
<dbReference type="EMBL" id="CAJHJT010000001">
    <property type="protein sequence ID" value="CAD6995309.1"/>
    <property type="molecule type" value="Genomic_DNA"/>
</dbReference>
<dbReference type="Proteomes" id="UP000606786">
    <property type="component" value="Unassembled WGS sequence"/>
</dbReference>
<dbReference type="OrthoDB" id="6750768at2759"/>
<keyword evidence="1" id="KW-0812">Transmembrane</keyword>
<evidence type="ECO:0000313" key="2">
    <source>
        <dbReference type="EMBL" id="CAD6995309.1"/>
    </source>
</evidence>
<evidence type="ECO:0000313" key="3">
    <source>
        <dbReference type="Proteomes" id="UP000606786"/>
    </source>
</evidence>
<keyword evidence="1" id="KW-0472">Membrane</keyword>
<feature type="transmembrane region" description="Helical" evidence="1">
    <location>
        <begin position="35"/>
        <end position="56"/>
    </location>
</feature>
<keyword evidence="1" id="KW-1133">Transmembrane helix</keyword>
<name>A0A811U8Y4_CERCA</name>
<feature type="non-terminal residue" evidence="2">
    <location>
        <position position="96"/>
    </location>
</feature>
<proteinExistence type="predicted"/>
<evidence type="ECO:0000256" key="1">
    <source>
        <dbReference type="SAM" id="Phobius"/>
    </source>
</evidence>
<organism evidence="2 3">
    <name type="scientific">Ceratitis capitata</name>
    <name type="common">Mediterranean fruit fly</name>
    <name type="synonym">Tephritis capitata</name>
    <dbReference type="NCBI Taxonomy" id="7213"/>
    <lineage>
        <taxon>Eukaryota</taxon>
        <taxon>Metazoa</taxon>
        <taxon>Ecdysozoa</taxon>
        <taxon>Arthropoda</taxon>
        <taxon>Hexapoda</taxon>
        <taxon>Insecta</taxon>
        <taxon>Pterygota</taxon>
        <taxon>Neoptera</taxon>
        <taxon>Endopterygota</taxon>
        <taxon>Diptera</taxon>
        <taxon>Brachycera</taxon>
        <taxon>Muscomorpha</taxon>
        <taxon>Tephritoidea</taxon>
        <taxon>Tephritidae</taxon>
        <taxon>Ceratitis</taxon>
        <taxon>Ceratitis</taxon>
    </lineage>
</organism>
<reference evidence="2" key="1">
    <citation type="submission" date="2020-11" db="EMBL/GenBank/DDBJ databases">
        <authorList>
            <person name="Whitehead M."/>
        </authorList>
    </citation>
    <scope>NUCLEOTIDE SEQUENCE</scope>
    <source>
        <strain evidence="2">EGII</strain>
    </source>
</reference>
<comment type="caution">
    <text evidence="2">The sequence shown here is derived from an EMBL/GenBank/DDBJ whole genome shotgun (WGS) entry which is preliminary data.</text>
</comment>